<proteinExistence type="predicted"/>
<reference evidence="1" key="1">
    <citation type="submission" date="2013-04" db="EMBL/GenBank/DDBJ databases">
        <authorList>
            <person name="Qu J."/>
            <person name="Murali S.C."/>
            <person name="Bandaranaike D."/>
            <person name="Bellair M."/>
            <person name="Blankenburg K."/>
            <person name="Chao H."/>
            <person name="Dinh H."/>
            <person name="Doddapaneni H."/>
            <person name="Downs B."/>
            <person name="Dugan-Rocha S."/>
            <person name="Elkadiri S."/>
            <person name="Gnanaolivu R.D."/>
            <person name="Hernandez B."/>
            <person name="Javaid M."/>
            <person name="Jayaseelan J.C."/>
            <person name="Lee S."/>
            <person name="Li M."/>
            <person name="Ming W."/>
            <person name="Munidasa M."/>
            <person name="Muniz J."/>
            <person name="Nguyen L."/>
            <person name="Ongeri F."/>
            <person name="Osuji N."/>
            <person name="Pu L.-L."/>
            <person name="Puazo M."/>
            <person name="Qu C."/>
            <person name="Quiroz J."/>
            <person name="Raj R."/>
            <person name="Weissenberger G."/>
            <person name="Xin Y."/>
            <person name="Zou X."/>
            <person name="Han Y."/>
            <person name="Richards S."/>
            <person name="Worley K."/>
            <person name="Muzny D."/>
            <person name="Gibbs R."/>
        </authorList>
    </citation>
    <scope>NUCLEOTIDE SEQUENCE</scope>
    <source>
        <strain evidence="1">Sampled in the wild</strain>
    </source>
</reference>
<protein>
    <submittedName>
        <fullName evidence="1">Uncharacterized protein</fullName>
    </submittedName>
</protein>
<comment type="caution">
    <text evidence="1">The sequence shown here is derived from an EMBL/GenBank/DDBJ whole genome shotgun (WGS) entry which is preliminary data.</text>
</comment>
<evidence type="ECO:0000313" key="2">
    <source>
        <dbReference type="Proteomes" id="UP000792457"/>
    </source>
</evidence>
<sequence length="134" mass="15206">MSQEQYFCWYNLIQSGQTTNNEEPRSGYPLMSRNDAHVKSVDHLVQVKQRLTVRESANEVDNSVELKSGHAGYHVQIPEHTSLNVFEGHKQHTSDSPATPLPRSCSCRLLSIPKVETHFETQSETTEDKNVPQT</sequence>
<dbReference type="EMBL" id="KZ308603">
    <property type="protein sequence ID" value="KAG8232211.1"/>
    <property type="molecule type" value="Genomic_DNA"/>
</dbReference>
<accession>A0A8K0KDR6</accession>
<keyword evidence="2" id="KW-1185">Reference proteome</keyword>
<name>A0A8K0KDR6_LADFU</name>
<gene>
    <name evidence="1" type="ORF">J437_LFUL010513</name>
</gene>
<organism evidence="1 2">
    <name type="scientific">Ladona fulva</name>
    <name type="common">Scarce chaser dragonfly</name>
    <name type="synonym">Libellula fulva</name>
    <dbReference type="NCBI Taxonomy" id="123851"/>
    <lineage>
        <taxon>Eukaryota</taxon>
        <taxon>Metazoa</taxon>
        <taxon>Ecdysozoa</taxon>
        <taxon>Arthropoda</taxon>
        <taxon>Hexapoda</taxon>
        <taxon>Insecta</taxon>
        <taxon>Pterygota</taxon>
        <taxon>Palaeoptera</taxon>
        <taxon>Odonata</taxon>
        <taxon>Epiprocta</taxon>
        <taxon>Anisoptera</taxon>
        <taxon>Libelluloidea</taxon>
        <taxon>Libellulidae</taxon>
        <taxon>Ladona</taxon>
    </lineage>
</organism>
<dbReference type="AlphaFoldDB" id="A0A8K0KDR6"/>
<dbReference type="Proteomes" id="UP000792457">
    <property type="component" value="Unassembled WGS sequence"/>
</dbReference>
<reference evidence="1" key="2">
    <citation type="submission" date="2017-10" db="EMBL/GenBank/DDBJ databases">
        <title>Ladona fulva Genome sequencing and assembly.</title>
        <authorList>
            <person name="Murali S."/>
            <person name="Richards S."/>
            <person name="Bandaranaike D."/>
            <person name="Bellair M."/>
            <person name="Blankenburg K."/>
            <person name="Chao H."/>
            <person name="Dinh H."/>
            <person name="Doddapaneni H."/>
            <person name="Dugan-Rocha S."/>
            <person name="Elkadiri S."/>
            <person name="Gnanaolivu R."/>
            <person name="Hernandez B."/>
            <person name="Skinner E."/>
            <person name="Javaid M."/>
            <person name="Lee S."/>
            <person name="Li M."/>
            <person name="Ming W."/>
            <person name="Munidasa M."/>
            <person name="Muniz J."/>
            <person name="Nguyen L."/>
            <person name="Hughes D."/>
            <person name="Osuji N."/>
            <person name="Pu L.-L."/>
            <person name="Puazo M."/>
            <person name="Qu C."/>
            <person name="Quiroz J."/>
            <person name="Raj R."/>
            <person name="Weissenberger G."/>
            <person name="Xin Y."/>
            <person name="Zou X."/>
            <person name="Han Y."/>
            <person name="Worley K."/>
            <person name="Muzny D."/>
            <person name="Gibbs R."/>
        </authorList>
    </citation>
    <scope>NUCLEOTIDE SEQUENCE</scope>
    <source>
        <strain evidence="1">Sampled in the wild</strain>
    </source>
</reference>
<evidence type="ECO:0000313" key="1">
    <source>
        <dbReference type="EMBL" id="KAG8232211.1"/>
    </source>
</evidence>